<dbReference type="EMBL" id="CP072800">
    <property type="protein sequence ID" value="QTR51342.1"/>
    <property type="molecule type" value="Genomic_DNA"/>
</dbReference>
<dbReference type="PANTHER" id="PTHR43566">
    <property type="entry name" value="CONSERVED PROTEIN"/>
    <property type="match status" value="1"/>
</dbReference>
<dbReference type="Pfam" id="PF13173">
    <property type="entry name" value="AAA_14"/>
    <property type="match status" value="1"/>
</dbReference>
<sequence>MIKRSIVPELLESSREYPVVTVFGPRQSGKTVLTQQCFPDKPYYLLEDPDTRLAAETDPRGFLGQMPNGAILDEIQRLPLLLSYIQGVVDKTQQPGMFILTGSHQPDLHMAVSQSLAGRTALLTLLPLAREELQQIKTVWNAFDLIYQGAFPRLHSQQLQPNRFFNGYLQTYVERDVRAILNVKDLSRFQQFLVLLAGRVGQVVNYAALANDVGVSATTIQQWISVLKASYILFELPPFFANIRKRVVKSPKLYFTDTGLATFLLGIQSAEQVARDPLRGNLYENLMIIEILKAHLNRGLRPELYFYRDSQGNEVDLLIRQRGGLLPIEIKSSATFSTDFLKGIENFRSASPDCLPDALVLYNGEQSYQVNQVRIFNGMHAELLTQTLGETVSRALQ</sequence>
<dbReference type="Proteomes" id="UP000672027">
    <property type="component" value="Chromosome"/>
</dbReference>
<evidence type="ECO:0000313" key="4">
    <source>
        <dbReference type="Proteomes" id="UP000672027"/>
    </source>
</evidence>
<accession>A0ABX7X722</accession>
<reference evidence="3 4" key="1">
    <citation type="submission" date="2021-04" db="EMBL/GenBank/DDBJ databases">
        <title>Genomics, taxonomy and metabolism of representatives of sulfur bacteria of the genus Thiothrix: Thiothrix fructosivorans QT, Thiothrix unzii A1T and three new species, Thiothrix subterranea sp. nov., Thiothrix litoralis sp. nov. and 'Candidatus Thiothrix anitrata' sp. nov.</title>
        <authorList>
            <person name="Ravin N.V."/>
            <person name="Smolyakov D."/>
            <person name="Rudenko T.S."/>
            <person name="Mardanov A.V."/>
            <person name="Beletsky A.V."/>
            <person name="Markov N.D."/>
            <person name="Fomenkov A.I."/>
            <person name="Roberts R.J."/>
            <person name="Karnachuk O.V."/>
            <person name="Novikov A."/>
            <person name="Grabovich M.Y."/>
        </authorList>
    </citation>
    <scope>NUCLEOTIDE SEQUENCE [LARGE SCALE GENOMIC DNA]</scope>
    <source>
        <strain evidence="3 4">A52</strain>
    </source>
</reference>
<evidence type="ECO:0000259" key="1">
    <source>
        <dbReference type="Pfam" id="PF13173"/>
    </source>
</evidence>
<proteinExistence type="predicted"/>
<dbReference type="GO" id="GO:0005524">
    <property type="term" value="F:ATP binding"/>
    <property type="evidence" value="ECO:0007669"/>
    <property type="project" value="UniProtKB-KW"/>
</dbReference>
<feature type="domain" description="DUF4143" evidence="2">
    <location>
        <begin position="174"/>
        <end position="333"/>
    </location>
</feature>
<name>A0ABX7X722_9GAMM</name>
<dbReference type="InterPro" id="IPR025420">
    <property type="entry name" value="DUF4143"/>
</dbReference>
<evidence type="ECO:0000259" key="2">
    <source>
        <dbReference type="Pfam" id="PF13635"/>
    </source>
</evidence>
<dbReference type="RefSeq" id="WP_210229679.1">
    <property type="nucleotide sequence ID" value="NZ_CP072800.1"/>
</dbReference>
<dbReference type="Pfam" id="PF13635">
    <property type="entry name" value="DUF4143"/>
    <property type="match status" value="1"/>
</dbReference>
<dbReference type="InterPro" id="IPR041682">
    <property type="entry name" value="AAA_14"/>
</dbReference>
<keyword evidence="3" id="KW-0067">ATP-binding</keyword>
<dbReference type="SUPFAM" id="SSF52540">
    <property type="entry name" value="P-loop containing nucleoside triphosphate hydrolases"/>
    <property type="match status" value="1"/>
</dbReference>
<gene>
    <name evidence="3" type="ORF">J8380_07280</name>
</gene>
<keyword evidence="4" id="KW-1185">Reference proteome</keyword>
<evidence type="ECO:0000313" key="3">
    <source>
        <dbReference type="EMBL" id="QTR51342.1"/>
    </source>
</evidence>
<dbReference type="InterPro" id="IPR027417">
    <property type="entry name" value="P-loop_NTPase"/>
</dbReference>
<keyword evidence="3" id="KW-0547">Nucleotide-binding</keyword>
<protein>
    <submittedName>
        <fullName evidence="3">ATP-binding protein</fullName>
    </submittedName>
</protein>
<feature type="domain" description="AAA" evidence="1">
    <location>
        <begin position="18"/>
        <end position="133"/>
    </location>
</feature>
<organism evidence="3 4">
    <name type="scientific">Candidatus Thiothrix anitrata</name>
    <dbReference type="NCBI Taxonomy" id="2823902"/>
    <lineage>
        <taxon>Bacteria</taxon>
        <taxon>Pseudomonadati</taxon>
        <taxon>Pseudomonadota</taxon>
        <taxon>Gammaproteobacteria</taxon>
        <taxon>Thiotrichales</taxon>
        <taxon>Thiotrichaceae</taxon>
        <taxon>Thiothrix</taxon>
    </lineage>
</organism>
<dbReference type="PANTHER" id="PTHR43566:SF2">
    <property type="entry name" value="DUF4143 DOMAIN-CONTAINING PROTEIN"/>
    <property type="match status" value="1"/>
</dbReference>